<keyword evidence="10" id="KW-0067">ATP-binding</keyword>
<evidence type="ECO:0000313" key="15">
    <source>
        <dbReference type="Proteomes" id="UP000030748"/>
    </source>
</evidence>
<comment type="function">
    <text evidence="1">Confers resistance to late blight (Phytophthora infestans) races carrying the avirulence gene Avr1. Resistance proteins guard the plant against pathogens that contain an appropriate avirulence protein via an indirect interaction with this avirulence protein. That triggers a defense system including the hypersensitive response, which restricts the pathogen growth.</text>
</comment>
<feature type="compositionally biased region" description="Polar residues" evidence="11">
    <location>
        <begin position="147"/>
        <end position="159"/>
    </location>
</feature>
<dbReference type="InterPro" id="IPR044974">
    <property type="entry name" value="Disease_R_plants"/>
</dbReference>
<dbReference type="Gene3D" id="3.40.50.300">
    <property type="entry name" value="P-loop containing nucleotide triphosphate hydrolases"/>
    <property type="match status" value="1"/>
</dbReference>
<sequence length="681" mass="78441">MFWRGRAKISVILTRPHENRRNLLPSFCSWRGRAKNRLNLARPRRPIFSIFLFSSVFAQNDTHGVIREQLEFLESQIASAANAAEDLIESHKAVTTESDLVEDQIHSGSISAVDLQTVIEDMDSVTKKGMAFKDDSGSRDDMHPTYSMPTTNSSTPLITTDKNTMVGFDEQLTRLLDKLTGQRSNRQIIPIVGMGGIGKTTLAKNAYEHSLIVQHFDIRTWVTISQNQIDEQLLGEKLYKRLWSRRYLIVIDDIWSIEAWEEVSRFFPDNNNGSRIVVTTRISNVATHFDSSLFELSFLDEDQSWDLFCKKTFGEAGCPLELEDIGNEIVKKCKGLPLAICVIGGLLGRSHMTQKYWKNISKDLISILNSGEDENCSSILSLCYTYLPAHLKPCFLYMGIFPEDDEIRVSQLIKLWVAEGFIKLNQSQSLEEIARGYLNDLIDRNLILKQLGSTGRIKFCKIHDLLRDLSLKVAQKDEFICVMEDIQRGVERGRRIVCNEKNLQAKYQSQVLHTLQLPSLTRTLPRKKLRRHIVDQVNMRYLAYNKRTRFLVVKLPSSIDVLWNLQTIIIRKNKIKAPSEIWEMRQLRHVDIYELHLPDPPQSGDQQQHKFVLQNLQTLKNVVNFVWSEEACKRVINVRKLQIDVHNLLQKLTFPSSLKKLYLVGSKVHWKDLTIFLCNVS</sequence>
<evidence type="ECO:0000259" key="13">
    <source>
        <dbReference type="Pfam" id="PF23559"/>
    </source>
</evidence>
<dbReference type="PRINTS" id="PR00364">
    <property type="entry name" value="DISEASERSIST"/>
</dbReference>
<evidence type="ECO:0000256" key="3">
    <source>
        <dbReference type="ARBA" id="ARBA00008894"/>
    </source>
</evidence>
<proteinExistence type="inferred from homology"/>
<evidence type="ECO:0000313" key="14">
    <source>
        <dbReference type="EMBL" id="EYU23531.1"/>
    </source>
</evidence>
<keyword evidence="9" id="KW-0611">Plant defense</keyword>
<dbReference type="Gene3D" id="3.80.10.10">
    <property type="entry name" value="Ribonuclease Inhibitor"/>
    <property type="match status" value="1"/>
</dbReference>
<keyword evidence="4" id="KW-0963">Cytoplasm</keyword>
<evidence type="ECO:0000256" key="5">
    <source>
        <dbReference type="ARBA" id="ARBA00022614"/>
    </source>
</evidence>
<evidence type="ECO:0000256" key="9">
    <source>
        <dbReference type="ARBA" id="ARBA00022821"/>
    </source>
</evidence>
<evidence type="ECO:0000256" key="1">
    <source>
        <dbReference type="ARBA" id="ARBA00002074"/>
    </source>
</evidence>
<feature type="domain" description="NB-ARC" evidence="12">
    <location>
        <begin position="230"/>
        <end position="314"/>
    </location>
</feature>
<organism evidence="14 15">
    <name type="scientific">Erythranthe guttata</name>
    <name type="common">Yellow monkey flower</name>
    <name type="synonym">Mimulus guttatus</name>
    <dbReference type="NCBI Taxonomy" id="4155"/>
    <lineage>
        <taxon>Eukaryota</taxon>
        <taxon>Viridiplantae</taxon>
        <taxon>Streptophyta</taxon>
        <taxon>Embryophyta</taxon>
        <taxon>Tracheophyta</taxon>
        <taxon>Spermatophyta</taxon>
        <taxon>Magnoliopsida</taxon>
        <taxon>eudicotyledons</taxon>
        <taxon>Gunneridae</taxon>
        <taxon>Pentapetalae</taxon>
        <taxon>asterids</taxon>
        <taxon>lamiids</taxon>
        <taxon>Lamiales</taxon>
        <taxon>Phrymaceae</taxon>
        <taxon>Erythranthe</taxon>
    </lineage>
</organism>
<dbReference type="Pfam" id="PF23559">
    <property type="entry name" value="WHD_DRP"/>
    <property type="match status" value="1"/>
</dbReference>
<dbReference type="InterPro" id="IPR002182">
    <property type="entry name" value="NB-ARC"/>
</dbReference>
<dbReference type="Pfam" id="PF00931">
    <property type="entry name" value="NB-ARC"/>
    <property type="match status" value="1"/>
</dbReference>
<evidence type="ECO:0000256" key="2">
    <source>
        <dbReference type="ARBA" id="ARBA00004496"/>
    </source>
</evidence>
<keyword evidence="15" id="KW-1185">Reference proteome</keyword>
<comment type="subcellular location">
    <subcellularLocation>
        <location evidence="2">Cytoplasm</location>
    </subcellularLocation>
</comment>
<evidence type="ECO:0000259" key="12">
    <source>
        <dbReference type="Pfam" id="PF00931"/>
    </source>
</evidence>
<dbReference type="InterPro" id="IPR042197">
    <property type="entry name" value="Apaf_helical"/>
</dbReference>
<dbReference type="GO" id="GO:0005737">
    <property type="term" value="C:cytoplasm"/>
    <property type="evidence" value="ECO:0007669"/>
    <property type="project" value="UniProtKB-SubCell"/>
</dbReference>
<dbReference type="GO" id="GO:0009626">
    <property type="term" value="P:plant-type hypersensitive response"/>
    <property type="evidence" value="ECO:0007669"/>
    <property type="project" value="UniProtKB-KW"/>
</dbReference>
<keyword evidence="8" id="KW-0547">Nucleotide-binding</keyword>
<evidence type="ECO:0000256" key="4">
    <source>
        <dbReference type="ARBA" id="ARBA00022490"/>
    </source>
</evidence>
<dbReference type="Proteomes" id="UP000030748">
    <property type="component" value="Unassembled WGS sequence"/>
</dbReference>
<evidence type="ECO:0000256" key="10">
    <source>
        <dbReference type="ARBA" id="ARBA00022840"/>
    </source>
</evidence>
<dbReference type="SUPFAM" id="SSF52058">
    <property type="entry name" value="L domain-like"/>
    <property type="match status" value="1"/>
</dbReference>
<dbReference type="PANTHER" id="PTHR23155">
    <property type="entry name" value="DISEASE RESISTANCE PROTEIN RP"/>
    <property type="match status" value="1"/>
</dbReference>
<dbReference type="GO" id="GO:0043531">
    <property type="term" value="F:ADP binding"/>
    <property type="evidence" value="ECO:0007669"/>
    <property type="project" value="InterPro"/>
</dbReference>
<dbReference type="EMBL" id="KI632161">
    <property type="protein sequence ID" value="EYU23531.1"/>
    <property type="molecule type" value="Genomic_DNA"/>
</dbReference>
<dbReference type="Gene3D" id="1.10.8.430">
    <property type="entry name" value="Helical domain of apoptotic protease-activating factors"/>
    <property type="match status" value="1"/>
</dbReference>
<dbReference type="PANTHER" id="PTHR23155:SF1152">
    <property type="entry name" value="AAA+ ATPASE DOMAIN-CONTAINING PROTEIN"/>
    <property type="match status" value="1"/>
</dbReference>
<dbReference type="Gene3D" id="1.10.10.10">
    <property type="entry name" value="Winged helix-like DNA-binding domain superfamily/Winged helix DNA-binding domain"/>
    <property type="match status" value="1"/>
</dbReference>
<reference evidence="14 15" key="1">
    <citation type="journal article" date="2013" name="Proc. Natl. Acad. Sci. U.S.A.">
        <title>Fine-scale variation in meiotic recombination in Mimulus inferred from population shotgun sequencing.</title>
        <authorList>
            <person name="Hellsten U."/>
            <person name="Wright K.M."/>
            <person name="Jenkins J."/>
            <person name="Shu S."/>
            <person name="Yuan Y."/>
            <person name="Wessler S.R."/>
            <person name="Schmutz J."/>
            <person name="Willis J.H."/>
            <person name="Rokhsar D.S."/>
        </authorList>
    </citation>
    <scope>NUCLEOTIDE SEQUENCE [LARGE SCALE GENOMIC DNA]</scope>
    <source>
        <strain evidence="15">cv. DUN x IM62</strain>
    </source>
</reference>
<evidence type="ECO:0000256" key="8">
    <source>
        <dbReference type="ARBA" id="ARBA00022741"/>
    </source>
</evidence>
<dbReference type="GO" id="GO:0005524">
    <property type="term" value="F:ATP binding"/>
    <property type="evidence" value="ECO:0007669"/>
    <property type="project" value="UniProtKB-KW"/>
</dbReference>
<comment type="similarity">
    <text evidence="3">Belongs to the disease resistance NB-LRR family.</text>
</comment>
<dbReference type="InterPro" id="IPR027417">
    <property type="entry name" value="P-loop_NTPase"/>
</dbReference>
<evidence type="ECO:0000256" key="11">
    <source>
        <dbReference type="SAM" id="MobiDB-lite"/>
    </source>
</evidence>
<feature type="region of interest" description="Disordered" evidence="11">
    <location>
        <begin position="130"/>
        <end position="159"/>
    </location>
</feature>
<name>A0A022Q6F5_ERYGU</name>
<dbReference type="Gene3D" id="1.20.5.4130">
    <property type="match status" value="1"/>
</dbReference>
<gene>
    <name evidence="14" type="ORF">MIMGU_mgv1a025687mg</name>
</gene>
<feature type="compositionally biased region" description="Basic and acidic residues" evidence="11">
    <location>
        <begin position="131"/>
        <end position="143"/>
    </location>
</feature>
<accession>A0A022Q6F5</accession>
<dbReference type="FunFam" id="1.10.10.10:FF:000322">
    <property type="entry name" value="Probable disease resistance protein At1g63360"/>
    <property type="match status" value="1"/>
</dbReference>
<dbReference type="eggNOG" id="KOG4658">
    <property type="taxonomic scope" value="Eukaryota"/>
</dbReference>
<dbReference type="InterPro" id="IPR032675">
    <property type="entry name" value="LRR_dom_sf"/>
</dbReference>
<keyword evidence="7" id="KW-0677">Repeat</keyword>
<dbReference type="AlphaFoldDB" id="A0A022Q6F5"/>
<evidence type="ECO:0000256" key="6">
    <source>
        <dbReference type="ARBA" id="ARBA00022667"/>
    </source>
</evidence>
<dbReference type="InterPro" id="IPR058922">
    <property type="entry name" value="WHD_DRP"/>
</dbReference>
<evidence type="ECO:0000256" key="7">
    <source>
        <dbReference type="ARBA" id="ARBA00022737"/>
    </source>
</evidence>
<dbReference type="SUPFAM" id="SSF52540">
    <property type="entry name" value="P-loop containing nucleoside triphosphate hydrolases"/>
    <property type="match status" value="1"/>
</dbReference>
<keyword evidence="6" id="KW-0381">Hypersensitive response</keyword>
<dbReference type="InterPro" id="IPR036388">
    <property type="entry name" value="WH-like_DNA-bd_sf"/>
</dbReference>
<keyword evidence="5" id="KW-0433">Leucine-rich repeat</keyword>
<feature type="domain" description="Disease resistance protein winged helix" evidence="13">
    <location>
        <begin position="400"/>
        <end position="469"/>
    </location>
</feature>
<protein>
    <submittedName>
        <fullName evidence="14">Uncharacterized protein</fullName>
    </submittedName>
</protein>